<reference evidence="1 2" key="1">
    <citation type="submission" date="2024-01" db="EMBL/GenBank/DDBJ databases">
        <title>The complete chloroplast genome sequence of Lithospermum erythrorhizon: insights into the phylogenetic relationship among Boraginaceae species and the maternal lineages of purple gromwells.</title>
        <authorList>
            <person name="Okada T."/>
            <person name="Watanabe K."/>
        </authorList>
    </citation>
    <scope>NUCLEOTIDE SEQUENCE [LARGE SCALE GENOMIC DNA]</scope>
</reference>
<comment type="caution">
    <text evidence="1">The sequence shown here is derived from an EMBL/GenBank/DDBJ whole genome shotgun (WGS) entry which is preliminary data.</text>
</comment>
<proteinExistence type="predicted"/>
<sequence>MIEFTILDMASRDYNVIIGRPTLSQFEKVVSLIHLKMKSPTRHGTGEIQGNQKKARGCYLASTKRIKAQMEVGTTSWGLEGSRDRNVYNLEVPEESPKKGRPHEEIWSISFDERDPVRVFKIGTMLGAEHEAMLIRELLFPTWLADVVVVPKPNGTWRMCTDFTSINKACPMDCYPLPNIDRLVDSRVGYKVVYFLDAFRGYH</sequence>
<accession>A0AAV3Q1D0</accession>
<gene>
    <name evidence="1" type="ORF">LIER_15055</name>
</gene>
<dbReference type="InterPro" id="IPR053134">
    <property type="entry name" value="RNA-dir_DNA_polymerase"/>
</dbReference>
<evidence type="ECO:0000313" key="1">
    <source>
        <dbReference type="EMBL" id="GAA0157894.1"/>
    </source>
</evidence>
<protein>
    <submittedName>
        <fullName evidence="1">Uncharacterized protein</fullName>
    </submittedName>
</protein>
<dbReference type="EMBL" id="BAABME010003208">
    <property type="protein sequence ID" value="GAA0157894.1"/>
    <property type="molecule type" value="Genomic_DNA"/>
</dbReference>
<dbReference type="Gene3D" id="3.30.70.270">
    <property type="match status" value="1"/>
</dbReference>
<dbReference type="SUPFAM" id="SSF56672">
    <property type="entry name" value="DNA/RNA polymerases"/>
    <property type="match status" value="1"/>
</dbReference>
<organism evidence="1 2">
    <name type="scientific">Lithospermum erythrorhizon</name>
    <name type="common">Purple gromwell</name>
    <name type="synonym">Lithospermum officinale var. erythrorhizon</name>
    <dbReference type="NCBI Taxonomy" id="34254"/>
    <lineage>
        <taxon>Eukaryota</taxon>
        <taxon>Viridiplantae</taxon>
        <taxon>Streptophyta</taxon>
        <taxon>Embryophyta</taxon>
        <taxon>Tracheophyta</taxon>
        <taxon>Spermatophyta</taxon>
        <taxon>Magnoliopsida</taxon>
        <taxon>eudicotyledons</taxon>
        <taxon>Gunneridae</taxon>
        <taxon>Pentapetalae</taxon>
        <taxon>asterids</taxon>
        <taxon>lamiids</taxon>
        <taxon>Boraginales</taxon>
        <taxon>Boraginaceae</taxon>
        <taxon>Boraginoideae</taxon>
        <taxon>Lithospermeae</taxon>
        <taxon>Lithospermum</taxon>
    </lineage>
</organism>
<dbReference type="InterPro" id="IPR043502">
    <property type="entry name" value="DNA/RNA_pol_sf"/>
</dbReference>
<name>A0AAV3Q1D0_LITER</name>
<evidence type="ECO:0000313" key="2">
    <source>
        <dbReference type="Proteomes" id="UP001454036"/>
    </source>
</evidence>
<dbReference type="InterPro" id="IPR043128">
    <property type="entry name" value="Rev_trsase/Diguanyl_cyclase"/>
</dbReference>
<dbReference type="PANTHER" id="PTHR24559">
    <property type="entry name" value="TRANSPOSON TY3-I GAG-POL POLYPROTEIN"/>
    <property type="match status" value="1"/>
</dbReference>
<dbReference type="Proteomes" id="UP001454036">
    <property type="component" value="Unassembled WGS sequence"/>
</dbReference>
<dbReference type="PANTHER" id="PTHR24559:SF444">
    <property type="entry name" value="REVERSE TRANSCRIPTASE DOMAIN-CONTAINING PROTEIN"/>
    <property type="match status" value="1"/>
</dbReference>
<dbReference type="AlphaFoldDB" id="A0AAV3Q1D0"/>
<keyword evidence="2" id="KW-1185">Reference proteome</keyword>
<dbReference type="Gene3D" id="3.10.10.10">
    <property type="entry name" value="HIV Type 1 Reverse Transcriptase, subunit A, domain 1"/>
    <property type="match status" value="1"/>
</dbReference>